<feature type="transmembrane region" description="Helical" evidence="1">
    <location>
        <begin position="98"/>
        <end position="122"/>
    </location>
</feature>
<dbReference type="InterPro" id="IPR024515">
    <property type="entry name" value="DUF3397"/>
</dbReference>
<keyword evidence="1" id="KW-0812">Transmembrane</keyword>
<feature type="transmembrane region" description="Helical" evidence="1">
    <location>
        <begin position="6"/>
        <end position="23"/>
    </location>
</feature>
<dbReference type="Proteomes" id="UP000190409">
    <property type="component" value="Unassembled WGS sequence"/>
</dbReference>
<feature type="transmembrane region" description="Helical" evidence="1">
    <location>
        <begin position="66"/>
        <end position="86"/>
    </location>
</feature>
<evidence type="ECO:0008006" key="4">
    <source>
        <dbReference type="Google" id="ProtNLM"/>
    </source>
</evidence>
<feature type="transmembrane region" description="Helical" evidence="1">
    <location>
        <begin position="43"/>
        <end position="60"/>
    </location>
</feature>
<reference evidence="2 3" key="1">
    <citation type="submission" date="2017-01" db="EMBL/GenBank/DDBJ databases">
        <title>Complete Genome Sequence of Dolosigranulum pigrum isolated from a Patient with interstitial lung disease.</title>
        <authorList>
            <person name="Mukhopadhyay R."/>
            <person name="Joaquin J."/>
            <person name="Hogue R."/>
            <person name="Fitzgerald S."/>
            <person name="Jospin G."/>
            <person name="Eisen J.A."/>
            <person name="Chaturvedi V."/>
        </authorList>
    </citation>
    <scope>NUCLEOTIDE SEQUENCE [LARGE SCALE GENOMIC DNA]</scope>
    <source>
        <strain evidence="2 3">15S00348</strain>
    </source>
</reference>
<protein>
    <recommendedName>
        <fullName evidence="4">DUF3397 domain-containing protein</fullName>
    </recommendedName>
</protein>
<dbReference type="EMBL" id="MUYF01000003">
    <property type="protein sequence ID" value="OOL81133.1"/>
    <property type="molecule type" value="Genomic_DNA"/>
</dbReference>
<organism evidence="2 3">
    <name type="scientific">Dolosigranulum pigrum</name>
    <dbReference type="NCBI Taxonomy" id="29394"/>
    <lineage>
        <taxon>Bacteria</taxon>
        <taxon>Bacillati</taxon>
        <taxon>Bacillota</taxon>
        <taxon>Bacilli</taxon>
        <taxon>Lactobacillales</taxon>
        <taxon>Carnobacteriaceae</taxon>
        <taxon>Dolosigranulum</taxon>
    </lineage>
</organism>
<evidence type="ECO:0000313" key="3">
    <source>
        <dbReference type="Proteomes" id="UP000190409"/>
    </source>
</evidence>
<evidence type="ECO:0000256" key="1">
    <source>
        <dbReference type="SAM" id="Phobius"/>
    </source>
</evidence>
<accession>A0A1S8KN96</accession>
<evidence type="ECO:0000313" key="2">
    <source>
        <dbReference type="EMBL" id="OOL81133.1"/>
    </source>
</evidence>
<proteinExistence type="predicted"/>
<sequence length="125" mass="14795">MGHIFYLLLLILLFLTPFIVLYYHRWLNNWLKVSGLKLKTPDLITIFLFFTIYLFSSIAFGTSVFLIFIVVVALSAIGLITYYLRNEQMIEYVRFLRVWWRLTFLIGMVFYIICGIVAIITLSSY</sequence>
<gene>
    <name evidence="2" type="ORF">BWX42_04660</name>
</gene>
<name>A0A1S8KN96_9LACT</name>
<keyword evidence="1" id="KW-0472">Membrane</keyword>
<dbReference type="AlphaFoldDB" id="A0A1S8KN96"/>
<keyword evidence="1" id="KW-1133">Transmembrane helix</keyword>
<dbReference type="Pfam" id="PF11877">
    <property type="entry name" value="DUF3397"/>
    <property type="match status" value="1"/>
</dbReference>
<comment type="caution">
    <text evidence="2">The sequence shown here is derived from an EMBL/GenBank/DDBJ whole genome shotgun (WGS) entry which is preliminary data.</text>
</comment>